<keyword evidence="3" id="KW-1185">Reference proteome</keyword>
<dbReference type="InterPro" id="IPR009996">
    <property type="entry name" value="YycH"/>
</dbReference>
<dbReference type="STRING" id="1324314.BVG16_08050"/>
<gene>
    <name evidence="2" type="ORF">BVG16_08050</name>
</gene>
<dbReference type="EMBL" id="MSZX01000003">
    <property type="protein sequence ID" value="OPA79046.1"/>
    <property type="molecule type" value="Genomic_DNA"/>
</dbReference>
<protein>
    <recommendedName>
        <fullName evidence="1">Regulatory protein YycH domain-containing protein</fullName>
    </recommendedName>
</protein>
<evidence type="ECO:0000259" key="1">
    <source>
        <dbReference type="Pfam" id="PF07435"/>
    </source>
</evidence>
<evidence type="ECO:0000313" key="2">
    <source>
        <dbReference type="EMBL" id="OPA79046.1"/>
    </source>
</evidence>
<sequence>MMEKAKTIVLTLLVVLSLVQTYFLSYSMPNFDPIQKTDSDYVKTETMGPEEKIENLIFPEQMILHLGAGKHTVFSPDYIFYKEIYKRLQGRKFDGFQRTQVQMLDLNKIRNEDQGIELVFGQGVPVTLLRKVMQIQGDQVFGDEMINRIWIFTSDNKETVRALFFSTKDNVVYEALKADLTVQDIKQHVEFGQAWDSYRLLYNEYYLPDAPLNMVQVEVPYNLFTAEQMQKNLFPDPSTTRDIQEKDGSEIFTDSKRSLQVRPEHQWVSYSDPVAKVEGSNDVSESVMSAVQFVNQHGGWNGTHRLAISMNQNDGSDVYFQQYYGAYPIVADSTFRFGSIHLVVQQGVVSKYERSLINLQEKASSKELVTLPGGDELATKFKRYLNESKSKVKWIFPAYRPVLADKVIRLIPTWAVRFEDGTMDYLK</sequence>
<feature type="domain" description="Regulatory protein YycH" evidence="1">
    <location>
        <begin position="3"/>
        <end position="421"/>
    </location>
</feature>
<dbReference type="RefSeq" id="WP_078498046.1">
    <property type="nucleotide sequence ID" value="NZ_MSZX01000003.1"/>
</dbReference>
<dbReference type="Proteomes" id="UP000190188">
    <property type="component" value="Unassembled WGS sequence"/>
</dbReference>
<organism evidence="2 3">
    <name type="scientific">Paenibacillus selenitireducens</name>
    <dbReference type="NCBI Taxonomy" id="1324314"/>
    <lineage>
        <taxon>Bacteria</taxon>
        <taxon>Bacillati</taxon>
        <taxon>Bacillota</taxon>
        <taxon>Bacilli</taxon>
        <taxon>Bacillales</taxon>
        <taxon>Paenibacillaceae</taxon>
        <taxon>Paenibacillus</taxon>
    </lineage>
</organism>
<dbReference type="Pfam" id="PF07435">
    <property type="entry name" value="YycH"/>
    <property type="match status" value="1"/>
</dbReference>
<dbReference type="InterPro" id="IPR042274">
    <property type="entry name" value="YycH/YycI_2"/>
</dbReference>
<dbReference type="AlphaFoldDB" id="A0A1T2XH62"/>
<evidence type="ECO:0000313" key="3">
    <source>
        <dbReference type="Proteomes" id="UP000190188"/>
    </source>
</evidence>
<dbReference type="Gene3D" id="3.30.310.160">
    <property type="entry name" value="YycH protein, domain 2"/>
    <property type="match status" value="1"/>
</dbReference>
<comment type="caution">
    <text evidence="2">The sequence shown here is derived from an EMBL/GenBank/DDBJ whole genome shotgun (WGS) entry which is preliminary data.</text>
</comment>
<accession>A0A1T2XH62</accession>
<dbReference type="CDD" id="cd15787">
    <property type="entry name" value="YycH_N"/>
    <property type="match status" value="1"/>
</dbReference>
<proteinExistence type="predicted"/>
<dbReference type="OrthoDB" id="2382185at2"/>
<reference evidence="2 3" key="1">
    <citation type="submission" date="2017-01" db="EMBL/GenBank/DDBJ databases">
        <title>Genome analysis of Paenibacillus selenitrireducens ES3-24.</title>
        <authorList>
            <person name="Xu D."/>
            <person name="Yao R."/>
            <person name="Zheng S."/>
        </authorList>
    </citation>
    <scope>NUCLEOTIDE SEQUENCE [LARGE SCALE GENOMIC DNA]</scope>
    <source>
        <strain evidence="2 3">ES3-24</strain>
    </source>
</reference>
<name>A0A1T2XH62_9BACL</name>